<dbReference type="EMBL" id="APCN01000987">
    <property type="status" value="NOT_ANNOTATED_CDS"/>
    <property type="molecule type" value="Genomic_DNA"/>
</dbReference>
<organism evidence="1 2">
    <name type="scientific">Anopheles arabiensis</name>
    <name type="common">Mosquito</name>
    <dbReference type="NCBI Taxonomy" id="7173"/>
    <lineage>
        <taxon>Eukaryota</taxon>
        <taxon>Metazoa</taxon>
        <taxon>Ecdysozoa</taxon>
        <taxon>Arthropoda</taxon>
        <taxon>Hexapoda</taxon>
        <taxon>Insecta</taxon>
        <taxon>Pterygota</taxon>
        <taxon>Neoptera</taxon>
        <taxon>Endopterygota</taxon>
        <taxon>Diptera</taxon>
        <taxon>Nematocera</taxon>
        <taxon>Culicoidea</taxon>
        <taxon>Culicidae</taxon>
        <taxon>Anophelinae</taxon>
        <taxon>Anopheles</taxon>
    </lineage>
</organism>
<proteinExistence type="predicted"/>
<sequence>MQKKQHFNRNVPASDSGTDLLPCAVNSYAIIFCLQLKQTSFRRPPAPYTAPTGKGARMQFRQRGWGRKVRTLTHKPSLSSSSSSTSSCVSSIAGGLGEIFRSVTSNFPLFSLKNAGRTIACGNSDLT</sequence>
<keyword evidence="2" id="KW-1185">Reference proteome</keyword>
<dbReference type="AlphaFoldDB" id="A0A182I9K0"/>
<name>A0A182I9K0_ANOAR</name>
<evidence type="ECO:0000313" key="2">
    <source>
        <dbReference type="Proteomes" id="UP000075840"/>
    </source>
</evidence>
<evidence type="ECO:0000313" key="1">
    <source>
        <dbReference type="EnsemblMetazoa" id="AARA010260-PA"/>
    </source>
</evidence>
<protein>
    <submittedName>
        <fullName evidence="1">Uncharacterized protein</fullName>
    </submittedName>
</protein>
<reference evidence="1" key="1">
    <citation type="submission" date="2022-08" db="UniProtKB">
        <authorList>
            <consortium name="EnsemblMetazoa"/>
        </authorList>
    </citation>
    <scope>IDENTIFICATION</scope>
    <source>
        <strain evidence="1">Dongola</strain>
    </source>
</reference>
<dbReference type="Proteomes" id="UP000075840">
    <property type="component" value="Unassembled WGS sequence"/>
</dbReference>
<accession>A0A182I9K0</accession>
<dbReference type="VEuPathDB" id="VectorBase:AARA010260"/>
<dbReference type="EnsemblMetazoa" id="AARA010260-RA">
    <property type="protein sequence ID" value="AARA010260-PA"/>
    <property type="gene ID" value="AARA010260"/>
</dbReference>